<feature type="compositionally biased region" description="Acidic residues" evidence="1">
    <location>
        <begin position="41"/>
        <end position="52"/>
    </location>
</feature>
<accession>A0A420YK59</accession>
<feature type="compositionally biased region" description="Basic and acidic residues" evidence="1">
    <location>
        <begin position="251"/>
        <end position="287"/>
    </location>
</feature>
<comment type="caution">
    <text evidence="3">The sequence shown here is derived from an EMBL/GenBank/DDBJ whole genome shotgun (WGS) entry which is preliminary data.</text>
</comment>
<feature type="compositionally biased region" description="Low complexity" evidence="1">
    <location>
        <begin position="188"/>
        <end position="200"/>
    </location>
</feature>
<feature type="compositionally biased region" description="Polar residues" evidence="1">
    <location>
        <begin position="60"/>
        <end position="71"/>
    </location>
</feature>
<feature type="domain" description="DUF3752" evidence="2">
    <location>
        <begin position="171"/>
        <end position="325"/>
    </location>
</feature>
<evidence type="ECO:0000313" key="3">
    <source>
        <dbReference type="EMBL" id="RKU48269.1"/>
    </source>
</evidence>
<dbReference type="EMBL" id="QVQW01000005">
    <property type="protein sequence ID" value="RKU48269.1"/>
    <property type="molecule type" value="Genomic_DNA"/>
</dbReference>
<sequence length="328" mass="35056">MSSIGPELPPHLQKRKRTPEEDDSPESPPSKALRRTNNDEIALDDDSSEDEYGPSAGPAQPTSTNASQQGPSLPPPSANNKPDREQPSTGPSIGPSMPPPSHTQTYGPTPPPASLDTRPTTNPNNSDSDSDDDYGPSLPSSNTPQTSLFDQPTTSSSGPTAPKRDDWMLAPPTSSGPKAPDPTKLKSRGFASGRSAAASQGSGGGISSIWTETPEEKAKRLRDAVLGRGDVTQVDVGREGARGTGGGGRTAADEERIRQFTEQTRGRSLVEEHRLKKEAEKRRKGQDGMEEEEDDPSKRAFDWEKDMKAAGGISHTQRRELLSKSGRS</sequence>
<dbReference type="PANTHER" id="PTHR46370:SF1">
    <property type="entry name" value="GPALPP MOTIFS-CONTAINING PROTEIN 1"/>
    <property type="match status" value="1"/>
</dbReference>
<dbReference type="PANTHER" id="PTHR46370">
    <property type="entry name" value="GPALPP MOTIFS-CONTAINING PROTEIN 1"/>
    <property type="match status" value="1"/>
</dbReference>
<organism evidence="3 4">
    <name type="scientific">Coniochaeta pulveracea</name>
    <dbReference type="NCBI Taxonomy" id="177199"/>
    <lineage>
        <taxon>Eukaryota</taxon>
        <taxon>Fungi</taxon>
        <taxon>Dikarya</taxon>
        <taxon>Ascomycota</taxon>
        <taxon>Pezizomycotina</taxon>
        <taxon>Sordariomycetes</taxon>
        <taxon>Sordariomycetidae</taxon>
        <taxon>Coniochaetales</taxon>
        <taxon>Coniochaetaceae</taxon>
        <taxon>Coniochaeta</taxon>
    </lineage>
</organism>
<dbReference type="InterPro" id="IPR046331">
    <property type="entry name" value="GPAM1-like"/>
</dbReference>
<evidence type="ECO:0000256" key="1">
    <source>
        <dbReference type="SAM" id="MobiDB-lite"/>
    </source>
</evidence>
<evidence type="ECO:0000313" key="4">
    <source>
        <dbReference type="Proteomes" id="UP000275385"/>
    </source>
</evidence>
<name>A0A420YK59_9PEZI</name>
<dbReference type="AlphaFoldDB" id="A0A420YK59"/>
<feature type="compositionally biased region" description="Basic and acidic residues" evidence="1">
    <location>
        <begin position="214"/>
        <end position="225"/>
    </location>
</feature>
<dbReference type="Proteomes" id="UP000275385">
    <property type="component" value="Unassembled WGS sequence"/>
</dbReference>
<evidence type="ECO:0000259" key="2">
    <source>
        <dbReference type="Pfam" id="PF12572"/>
    </source>
</evidence>
<dbReference type="Pfam" id="PF12572">
    <property type="entry name" value="DUF3752"/>
    <property type="match status" value="1"/>
</dbReference>
<keyword evidence="4" id="KW-1185">Reference proteome</keyword>
<proteinExistence type="predicted"/>
<gene>
    <name evidence="3" type="ORF">DL546_006472</name>
</gene>
<feature type="compositionally biased region" description="Polar residues" evidence="1">
    <location>
        <begin position="142"/>
        <end position="159"/>
    </location>
</feature>
<dbReference type="InterPro" id="IPR022226">
    <property type="entry name" value="DUF3752"/>
</dbReference>
<protein>
    <recommendedName>
        <fullName evidence="2">DUF3752 domain-containing protein</fullName>
    </recommendedName>
</protein>
<reference evidence="3 4" key="1">
    <citation type="submission" date="2018-08" db="EMBL/GenBank/DDBJ databases">
        <title>Draft genome of the lignicolous fungus Coniochaeta pulveracea.</title>
        <authorList>
            <person name="Borstlap C.J."/>
            <person name="De Witt R.N."/>
            <person name="Botha A."/>
            <person name="Volschenk H."/>
        </authorList>
    </citation>
    <scope>NUCLEOTIDE SEQUENCE [LARGE SCALE GENOMIC DNA]</scope>
    <source>
        <strain evidence="3 4">CAB683</strain>
    </source>
</reference>
<dbReference type="OrthoDB" id="73491at2759"/>
<feature type="region of interest" description="Disordered" evidence="1">
    <location>
        <begin position="1"/>
        <end position="328"/>
    </location>
</feature>
<feature type="compositionally biased region" description="Basic and acidic residues" evidence="1">
    <location>
        <begin position="296"/>
        <end position="308"/>
    </location>
</feature>